<reference evidence="1" key="1">
    <citation type="journal article" date="2013" name="Nat. Commun.">
        <title>Whole-genome sequencing of Oryza brachyantha reveals mechanisms underlying Oryza genome evolution.</title>
        <authorList>
            <person name="Chen J."/>
            <person name="Huang Q."/>
            <person name="Gao D."/>
            <person name="Wang J."/>
            <person name="Lang Y."/>
            <person name="Liu T."/>
            <person name="Li B."/>
            <person name="Bai Z."/>
            <person name="Luis Goicoechea J."/>
            <person name="Liang C."/>
            <person name="Chen C."/>
            <person name="Zhang W."/>
            <person name="Sun S."/>
            <person name="Liao Y."/>
            <person name="Zhang X."/>
            <person name="Yang L."/>
            <person name="Song C."/>
            <person name="Wang M."/>
            <person name="Shi J."/>
            <person name="Liu G."/>
            <person name="Liu J."/>
            <person name="Zhou H."/>
            <person name="Zhou W."/>
            <person name="Yu Q."/>
            <person name="An N."/>
            <person name="Chen Y."/>
            <person name="Cai Q."/>
            <person name="Wang B."/>
            <person name="Liu B."/>
            <person name="Min J."/>
            <person name="Huang Y."/>
            <person name="Wu H."/>
            <person name="Li Z."/>
            <person name="Zhang Y."/>
            <person name="Yin Y."/>
            <person name="Song W."/>
            <person name="Jiang J."/>
            <person name="Jackson S.A."/>
            <person name="Wing R.A."/>
            <person name="Wang J."/>
            <person name="Chen M."/>
        </authorList>
    </citation>
    <scope>NUCLEOTIDE SEQUENCE [LARGE SCALE GENOMIC DNA]</scope>
    <source>
        <strain evidence="1">cv. IRGC 101232</strain>
    </source>
</reference>
<organism evidence="1">
    <name type="scientific">Oryza brachyantha</name>
    <name type="common">malo sina</name>
    <dbReference type="NCBI Taxonomy" id="4533"/>
    <lineage>
        <taxon>Eukaryota</taxon>
        <taxon>Viridiplantae</taxon>
        <taxon>Streptophyta</taxon>
        <taxon>Embryophyta</taxon>
        <taxon>Tracheophyta</taxon>
        <taxon>Spermatophyta</taxon>
        <taxon>Magnoliopsida</taxon>
        <taxon>Liliopsida</taxon>
        <taxon>Poales</taxon>
        <taxon>Poaceae</taxon>
        <taxon>BOP clade</taxon>
        <taxon>Oryzoideae</taxon>
        <taxon>Oryzeae</taxon>
        <taxon>Oryzinae</taxon>
        <taxon>Oryza</taxon>
    </lineage>
</organism>
<dbReference type="HOGENOM" id="CLU_1565273_0_0_1"/>
<dbReference type="Proteomes" id="UP000006038">
    <property type="component" value="Chromosome 3"/>
</dbReference>
<sequence>MAESTAATTALLHSGHHQATPLPPLSTEFQIPQFRILPLLISGLRLEKKLCIDLKLFREREITLLPGRIWICRSRASDSYGQQLCDDEACWLLSNPACFTNHYLGKKVVSSLCWLLLVVNCSQALLHGMVGVDLCLGLCTYLYPGSLRPRSARRDVSCYSAKKRSNRLVHD</sequence>
<dbReference type="AlphaFoldDB" id="J3LP55"/>
<proteinExistence type="predicted"/>
<protein>
    <submittedName>
        <fullName evidence="1">Uncharacterized protein</fullName>
    </submittedName>
</protein>
<dbReference type="EnsemblPlants" id="OB03G28310.1">
    <property type="protein sequence ID" value="OB03G28310.1"/>
    <property type="gene ID" value="OB03G28310"/>
</dbReference>
<reference evidence="1" key="2">
    <citation type="submission" date="2013-04" db="UniProtKB">
        <authorList>
            <consortium name="EnsemblPlants"/>
        </authorList>
    </citation>
    <scope>IDENTIFICATION</scope>
</reference>
<accession>J3LP55</accession>
<evidence type="ECO:0000313" key="1">
    <source>
        <dbReference type="EnsemblPlants" id="OB03G28310.1"/>
    </source>
</evidence>
<name>J3LP55_ORYBR</name>
<keyword evidence="2" id="KW-1185">Reference proteome</keyword>
<evidence type="ECO:0000313" key="2">
    <source>
        <dbReference type="Proteomes" id="UP000006038"/>
    </source>
</evidence>
<dbReference type="Gramene" id="OB03G28310.1">
    <property type="protein sequence ID" value="OB03G28310.1"/>
    <property type="gene ID" value="OB03G28310"/>
</dbReference>